<comment type="caution">
    <text evidence="2">The sequence shown here is derived from an EMBL/GenBank/DDBJ whole genome shotgun (WGS) entry which is preliminary data.</text>
</comment>
<sequence>MTSRVLTRIVNARVFTNQKWTDGRRKRQILKPHLSNQTDRQTDRQTDGQCDHYMPFFGGIKMRVFTRLLYSLIRKTAPPPGGHFHDDWARNVTSRDMSPPPGSHVFQRTGTIFELYSLSTKFLYSQIRKTAPPTGSHLLTKFHEDRTRNVASIVITNKCGRTDDRQKTDNKSSPEQSERRKRIRGSDHVLLNESPKQDRGKTME</sequence>
<evidence type="ECO:0000313" key="3">
    <source>
        <dbReference type="Proteomes" id="UP000828390"/>
    </source>
</evidence>
<keyword evidence="3" id="KW-1185">Reference proteome</keyword>
<organism evidence="2 3">
    <name type="scientific">Dreissena polymorpha</name>
    <name type="common">Zebra mussel</name>
    <name type="synonym">Mytilus polymorpha</name>
    <dbReference type="NCBI Taxonomy" id="45954"/>
    <lineage>
        <taxon>Eukaryota</taxon>
        <taxon>Metazoa</taxon>
        <taxon>Spiralia</taxon>
        <taxon>Lophotrochozoa</taxon>
        <taxon>Mollusca</taxon>
        <taxon>Bivalvia</taxon>
        <taxon>Autobranchia</taxon>
        <taxon>Heteroconchia</taxon>
        <taxon>Euheterodonta</taxon>
        <taxon>Imparidentia</taxon>
        <taxon>Neoheterodontei</taxon>
        <taxon>Myida</taxon>
        <taxon>Dreissenoidea</taxon>
        <taxon>Dreissenidae</taxon>
        <taxon>Dreissena</taxon>
    </lineage>
</organism>
<feature type="compositionally biased region" description="Basic and acidic residues" evidence="1">
    <location>
        <begin position="160"/>
        <end position="178"/>
    </location>
</feature>
<gene>
    <name evidence="2" type="ORF">DPMN_076373</name>
</gene>
<evidence type="ECO:0000313" key="2">
    <source>
        <dbReference type="EMBL" id="KAH3701388.1"/>
    </source>
</evidence>
<dbReference type="AlphaFoldDB" id="A0A9D4BNB5"/>
<name>A0A9D4BNB5_DREPO</name>
<feature type="compositionally biased region" description="Basic and acidic residues" evidence="1">
    <location>
        <begin position="195"/>
        <end position="204"/>
    </location>
</feature>
<proteinExistence type="predicted"/>
<evidence type="ECO:0000256" key="1">
    <source>
        <dbReference type="SAM" id="MobiDB-lite"/>
    </source>
</evidence>
<dbReference type="EMBL" id="JAIWYP010000015">
    <property type="protein sequence ID" value="KAH3701388.1"/>
    <property type="molecule type" value="Genomic_DNA"/>
</dbReference>
<protein>
    <submittedName>
        <fullName evidence="2">Uncharacterized protein</fullName>
    </submittedName>
</protein>
<feature type="region of interest" description="Disordered" evidence="1">
    <location>
        <begin position="159"/>
        <end position="204"/>
    </location>
</feature>
<dbReference type="Proteomes" id="UP000828390">
    <property type="component" value="Unassembled WGS sequence"/>
</dbReference>
<accession>A0A9D4BNB5</accession>
<reference evidence="2" key="2">
    <citation type="submission" date="2020-11" db="EMBL/GenBank/DDBJ databases">
        <authorList>
            <person name="McCartney M.A."/>
            <person name="Auch B."/>
            <person name="Kono T."/>
            <person name="Mallez S."/>
            <person name="Becker A."/>
            <person name="Gohl D.M."/>
            <person name="Silverstein K.A.T."/>
            <person name="Koren S."/>
            <person name="Bechman K.B."/>
            <person name="Herman A."/>
            <person name="Abrahante J.E."/>
            <person name="Garbe J."/>
        </authorList>
    </citation>
    <scope>NUCLEOTIDE SEQUENCE</scope>
    <source>
        <strain evidence="2">Duluth1</strain>
        <tissue evidence="2">Whole animal</tissue>
    </source>
</reference>
<reference evidence="2" key="1">
    <citation type="journal article" date="2019" name="bioRxiv">
        <title>The Genome of the Zebra Mussel, Dreissena polymorpha: A Resource for Invasive Species Research.</title>
        <authorList>
            <person name="McCartney M.A."/>
            <person name="Auch B."/>
            <person name="Kono T."/>
            <person name="Mallez S."/>
            <person name="Zhang Y."/>
            <person name="Obille A."/>
            <person name="Becker A."/>
            <person name="Abrahante J.E."/>
            <person name="Garbe J."/>
            <person name="Badalamenti J.P."/>
            <person name="Herman A."/>
            <person name="Mangelson H."/>
            <person name="Liachko I."/>
            <person name="Sullivan S."/>
            <person name="Sone E.D."/>
            <person name="Koren S."/>
            <person name="Silverstein K.A.T."/>
            <person name="Beckman K.B."/>
            <person name="Gohl D.M."/>
        </authorList>
    </citation>
    <scope>NUCLEOTIDE SEQUENCE</scope>
    <source>
        <strain evidence="2">Duluth1</strain>
        <tissue evidence="2">Whole animal</tissue>
    </source>
</reference>